<dbReference type="PRINTS" id="PR00999">
    <property type="entry name" value="FUNGALYSIN"/>
</dbReference>
<name>A0A9W8L629_9FUNG</name>
<evidence type="ECO:0000256" key="11">
    <source>
        <dbReference type="PIRSR" id="PIRSR601842-1"/>
    </source>
</evidence>
<feature type="domain" description="FTP" evidence="15">
    <location>
        <begin position="92"/>
        <end position="141"/>
    </location>
</feature>
<evidence type="ECO:0000256" key="2">
    <source>
        <dbReference type="ARBA" id="ARBA00006006"/>
    </source>
</evidence>
<keyword evidence="5 12" id="KW-0479">Metal-binding</keyword>
<feature type="binding site" evidence="12">
    <location>
        <position position="450"/>
    </location>
    <ligand>
        <name>Zn(2+)</name>
        <dbReference type="ChEBI" id="CHEBI:29105"/>
        <note>catalytic</note>
    </ligand>
</feature>
<dbReference type="InterPro" id="IPR001842">
    <property type="entry name" value="Peptidase_M36"/>
</dbReference>
<dbReference type="CDD" id="cd09596">
    <property type="entry name" value="M36"/>
    <property type="match status" value="1"/>
</dbReference>
<feature type="signal peptide" evidence="13">
    <location>
        <begin position="1"/>
        <end position="22"/>
    </location>
</feature>
<evidence type="ECO:0000256" key="13">
    <source>
        <dbReference type="RuleBase" id="RU364017"/>
    </source>
</evidence>
<dbReference type="EMBL" id="JANBTX010000026">
    <property type="protein sequence ID" value="KAJ2689392.1"/>
    <property type="molecule type" value="Genomic_DNA"/>
</dbReference>
<feature type="chain" id="PRO_5041011978" description="Extracellular metalloproteinase" evidence="13">
    <location>
        <begin position="23"/>
        <end position="647"/>
    </location>
</feature>
<evidence type="ECO:0000256" key="12">
    <source>
        <dbReference type="PIRSR" id="PIRSR601842-2"/>
    </source>
</evidence>
<evidence type="ECO:0000313" key="16">
    <source>
        <dbReference type="EMBL" id="KAJ2689392.1"/>
    </source>
</evidence>
<evidence type="ECO:0000256" key="9">
    <source>
        <dbReference type="ARBA" id="ARBA00023049"/>
    </source>
</evidence>
<evidence type="ECO:0000256" key="6">
    <source>
        <dbReference type="ARBA" id="ARBA00022729"/>
    </source>
</evidence>
<dbReference type="GO" id="GO:0008270">
    <property type="term" value="F:zinc ion binding"/>
    <property type="evidence" value="ECO:0007669"/>
    <property type="project" value="InterPro"/>
</dbReference>
<evidence type="ECO:0000256" key="8">
    <source>
        <dbReference type="ARBA" id="ARBA00022833"/>
    </source>
</evidence>
<keyword evidence="4 13" id="KW-0645">Protease</keyword>
<dbReference type="SUPFAM" id="SSF55486">
    <property type="entry name" value="Metalloproteases ('zincins'), catalytic domain"/>
    <property type="match status" value="1"/>
</dbReference>
<comment type="subcellular location">
    <subcellularLocation>
        <location evidence="1 13">Secreted</location>
    </subcellularLocation>
</comment>
<proteinExistence type="inferred from homology"/>
<gene>
    <name evidence="16" type="ORF">IWW39_001520</name>
</gene>
<dbReference type="OrthoDB" id="3227768at2759"/>
<dbReference type="Proteomes" id="UP001151516">
    <property type="component" value="Unassembled WGS sequence"/>
</dbReference>
<dbReference type="InterPro" id="IPR027268">
    <property type="entry name" value="Peptidase_M4/M1_CTD_sf"/>
</dbReference>
<sequence>MKSLGILGALVLALSSTQLSEAHGSSSYPRAIRPKLAGGQKFTVYDTPIALSVGSNAINPAVPVDTKNKVEIIGTAIIDKLSSENNIPPSNIRVTSAYADTGSGITHIYLVQTVDGKDITNSVANVNVDASNHIISLSHSFAPAGSLVSAAKVDSTSLESSDTAKDALSILATHIGISLTKVELEAATHTTVNNIISGQPQLVVEGLPTAFAIDGTAKVNTEYIQQSDGSVVPVWRVVVEQKDHWWNAHIDVSNQKVISLSDWYAQSESYFVYAKDTLSPADGSRKMVVDPAYASASPKEWVSDDTTSGNNVWAQSNPFGSSTWKTNHRPTAQSGGVFNYTIDFTKAPKTYIDAAITQLFYSNNIMHDLSFIYGFDEAAGNFQDENYSGEGVGGDYVVAFAQDGGGTNNANFATPPDGENPRMRMYIWTQTRPNRDGDLEQDIVAHEFTHGISNRLTGGPANTDCLNDGEAGGMGEGWSDAVANILRLKSTDTSHTDFILGDYVYNKSIRKYPYSTSLTTNPSTYSFLDSPEYEEVHDIGEVWAEMLYEVMWALINKNGFAKDIFAHDLTKGNSIMLQILLDGMKLQPCNPTFIDARDAIIQAENNLTGGKNKCAIWTAFAKRGLGVNAPRPEEGSHTDDHTVPSGC</sequence>
<dbReference type="Gene3D" id="1.10.390.10">
    <property type="entry name" value="Neutral Protease Domain 2"/>
    <property type="match status" value="1"/>
</dbReference>
<comment type="caution">
    <text evidence="16">The sequence shown here is derived from an EMBL/GenBank/DDBJ whole genome shotgun (WGS) entry which is preliminary data.</text>
</comment>
<dbReference type="Pfam" id="PF02128">
    <property type="entry name" value="Peptidase_M36"/>
    <property type="match status" value="1"/>
</dbReference>
<keyword evidence="6 13" id="KW-0732">Signal</keyword>
<evidence type="ECO:0000256" key="10">
    <source>
        <dbReference type="ARBA" id="ARBA00023145"/>
    </source>
</evidence>
<dbReference type="InterPro" id="IPR050371">
    <property type="entry name" value="Fungal_virulence_M36"/>
</dbReference>
<keyword evidence="17" id="KW-1185">Reference proteome</keyword>
<keyword evidence="7 13" id="KW-0378">Hydrolase</keyword>
<feature type="binding site" evidence="12">
    <location>
        <position position="446"/>
    </location>
    <ligand>
        <name>Zn(2+)</name>
        <dbReference type="ChEBI" id="CHEBI:29105"/>
        <note>catalytic</note>
    </ligand>
</feature>
<feature type="region of interest" description="Disordered" evidence="14">
    <location>
        <begin position="628"/>
        <end position="647"/>
    </location>
</feature>
<evidence type="ECO:0000313" key="17">
    <source>
        <dbReference type="Proteomes" id="UP001151516"/>
    </source>
</evidence>
<dbReference type="EC" id="3.4.24.-" evidence="13"/>
<comment type="similarity">
    <text evidence="2 13">Belongs to the peptidase M36 family.</text>
</comment>
<dbReference type="GO" id="GO:0006508">
    <property type="term" value="P:proteolysis"/>
    <property type="evidence" value="ECO:0007669"/>
    <property type="project" value="UniProtKB-KW"/>
</dbReference>
<accession>A0A9W8L629</accession>
<dbReference type="GO" id="GO:0004222">
    <property type="term" value="F:metalloendopeptidase activity"/>
    <property type="evidence" value="ECO:0007669"/>
    <property type="project" value="InterPro"/>
</dbReference>
<keyword evidence="3 13" id="KW-0964">Secreted</keyword>
<dbReference type="GO" id="GO:0005615">
    <property type="term" value="C:extracellular space"/>
    <property type="evidence" value="ECO:0007669"/>
    <property type="project" value="InterPro"/>
</dbReference>
<keyword evidence="8 12" id="KW-0862">Zinc</keyword>
<feature type="compositionally biased region" description="Basic and acidic residues" evidence="14">
    <location>
        <begin position="631"/>
        <end position="647"/>
    </location>
</feature>
<dbReference type="AlphaFoldDB" id="A0A9W8L629"/>
<evidence type="ECO:0000256" key="3">
    <source>
        <dbReference type="ARBA" id="ARBA00022525"/>
    </source>
</evidence>
<evidence type="ECO:0000259" key="15">
    <source>
        <dbReference type="Pfam" id="PF07504"/>
    </source>
</evidence>
<keyword evidence="10 13" id="KW-0865">Zymogen</keyword>
<organism evidence="16 17">
    <name type="scientific">Coemansia spiralis</name>
    <dbReference type="NCBI Taxonomy" id="417178"/>
    <lineage>
        <taxon>Eukaryota</taxon>
        <taxon>Fungi</taxon>
        <taxon>Fungi incertae sedis</taxon>
        <taxon>Zoopagomycota</taxon>
        <taxon>Kickxellomycotina</taxon>
        <taxon>Kickxellomycetes</taxon>
        <taxon>Kickxellales</taxon>
        <taxon>Kickxellaceae</taxon>
        <taxon>Coemansia</taxon>
    </lineage>
</organism>
<evidence type="ECO:0000256" key="5">
    <source>
        <dbReference type="ARBA" id="ARBA00022723"/>
    </source>
</evidence>
<evidence type="ECO:0000256" key="4">
    <source>
        <dbReference type="ARBA" id="ARBA00022670"/>
    </source>
</evidence>
<dbReference type="Gene3D" id="3.10.170.10">
    <property type="match status" value="1"/>
</dbReference>
<feature type="binding site" evidence="12">
    <location>
        <position position="476"/>
    </location>
    <ligand>
        <name>Zn(2+)</name>
        <dbReference type="ChEBI" id="CHEBI:29105"/>
        <note>catalytic</note>
    </ligand>
</feature>
<dbReference type="PANTHER" id="PTHR33478">
    <property type="entry name" value="EXTRACELLULAR METALLOPROTEINASE MEP"/>
    <property type="match status" value="1"/>
</dbReference>
<evidence type="ECO:0000256" key="14">
    <source>
        <dbReference type="SAM" id="MobiDB-lite"/>
    </source>
</evidence>
<dbReference type="Pfam" id="PF07504">
    <property type="entry name" value="FTP"/>
    <property type="match status" value="1"/>
</dbReference>
<feature type="active site" evidence="11">
    <location>
        <position position="447"/>
    </location>
</feature>
<keyword evidence="9 13" id="KW-0482">Metalloprotease</keyword>
<evidence type="ECO:0000256" key="1">
    <source>
        <dbReference type="ARBA" id="ARBA00004613"/>
    </source>
</evidence>
<dbReference type="InterPro" id="IPR011096">
    <property type="entry name" value="FTP_domain"/>
</dbReference>
<dbReference type="PANTHER" id="PTHR33478:SF1">
    <property type="entry name" value="EXTRACELLULAR METALLOPROTEINASE MEP"/>
    <property type="match status" value="1"/>
</dbReference>
<protein>
    <recommendedName>
        <fullName evidence="13">Extracellular metalloproteinase</fullName>
        <ecNumber evidence="13">3.4.24.-</ecNumber>
    </recommendedName>
    <alternativeName>
        <fullName evidence="13">Fungalysin</fullName>
    </alternativeName>
</protein>
<reference evidence="16" key="1">
    <citation type="submission" date="2022-07" db="EMBL/GenBank/DDBJ databases">
        <title>Phylogenomic reconstructions and comparative analyses of Kickxellomycotina fungi.</title>
        <authorList>
            <person name="Reynolds N.K."/>
            <person name="Stajich J.E."/>
            <person name="Barry K."/>
            <person name="Grigoriev I.V."/>
            <person name="Crous P."/>
            <person name="Smith M.E."/>
        </authorList>
    </citation>
    <scope>NUCLEOTIDE SEQUENCE</scope>
    <source>
        <strain evidence="16">CBS 109367</strain>
    </source>
</reference>
<evidence type="ECO:0000256" key="7">
    <source>
        <dbReference type="ARBA" id="ARBA00022801"/>
    </source>
</evidence>
<comment type="cofactor">
    <cofactor evidence="12">
        <name>Zn(2+)</name>
        <dbReference type="ChEBI" id="CHEBI:29105"/>
    </cofactor>
    <text evidence="12">Binds 1 zinc ion per subunit.</text>
</comment>